<proteinExistence type="predicted"/>
<accession>A0A550JIN3</accession>
<dbReference type="Proteomes" id="UP000317155">
    <property type="component" value="Unassembled WGS sequence"/>
</dbReference>
<dbReference type="RefSeq" id="WP_092055447.1">
    <property type="nucleotide sequence ID" value="NZ_FOJJ01000012.1"/>
</dbReference>
<comment type="caution">
    <text evidence="2">The sequence shown here is derived from an EMBL/GenBank/DDBJ whole genome shotgun (WGS) entry which is preliminary data.</text>
</comment>
<feature type="signal peptide" evidence="1">
    <location>
        <begin position="1"/>
        <end position="20"/>
    </location>
</feature>
<protein>
    <submittedName>
        <fullName evidence="2">Tetratricopeptide repeat protein</fullName>
    </submittedName>
</protein>
<dbReference type="SUPFAM" id="SSF48452">
    <property type="entry name" value="TPR-like"/>
    <property type="match status" value="1"/>
</dbReference>
<sequence length="803" mass="88302">MRILITTLILLSVLACPVAAATPTQLLRIDKAEETTSTRLSLDFSALPEHRLEVSGQRVDLFLSDTEAASLPAPPEDGKVLKVLLARQGRLLMVSFLLRTAPASVKVLTDPGNRRLLLHLDWGSGRAPARLAISRNPPRLASLKGGQVVKNILEGEDFSASWRRFCEEYETPLGVAAPVRYSLPPLPLLVFSPATTGAVGARLAEGVEALSSGSWIRALRLFDGVPPRELTGVDREAHALLHGETLLRLGETGRAQTVLDNFLNAFPDSALRSRALYLFGYLRALRGEPYDSGFLLGNLQETAKDAVYYRQLGLLLRAEVELATERPKAALATLDQEQLAAQLVPYGGRSRADALFDLGDTAAALEQYRALNPQIKAWGAFPQSLARLAEACYRQGDFAAAVARYAELAQVAGTPAARNLAAFGHARALIRSGRVDAGMSQLRTLAAGSEEDEAAQRARLLILDQEVLAAPAEKGFMKVLSYQQLGVTAVRRELREEAAFKHVLLAALQNVDRTTLGFLEEFIRQHRQGRFQDFSQALLNELLPQVIRQTVGRQDYFGALVLVEKYRDHLVALGTGSELLLDLGSALRSLGLLDKAADVYFFMLDAYRGEAGEEPFYAPLLEVLSAKEDHRLVIEYADRYLEHFPKGEQVQSALSHKLRALTAQKDYPAAAKILTSTELKRTPELDLLAGTVFWEVADMDRAAESLARVLTDPAVRAEHPQQLLRWAEAEFKRKRFDAALPLYRELEGVAGLADQARYRQGQILLATGRRGEALKLFTDLAEKGEAPQWRQAASGALFAETPR</sequence>
<evidence type="ECO:0000313" key="3">
    <source>
        <dbReference type="Proteomes" id="UP000317155"/>
    </source>
</evidence>
<dbReference type="InterPro" id="IPR011990">
    <property type="entry name" value="TPR-like_helical_dom_sf"/>
</dbReference>
<keyword evidence="3" id="KW-1185">Reference proteome</keyword>
<evidence type="ECO:0000256" key="1">
    <source>
        <dbReference type="SAM" id="SignalP"/>
    </source>
</evidence>
<dbReference type="OrthoDB" id="5428062at2"/>
<keyword evidence="1" id="KW-0732">Signal</keyword>
<dbReference type="EMBL" id="VJVV01000002">
    <property type="protein sequence ID" value="TRO83069.1"/>
    <property type="molecule type" value="Genomic_DNA"/>
</dbReference>
<evidence type="ECO:0000313" key="2">
    <source>
        <dbReference type="EMBL" id="TRO83069.1"/>
    </source>
</evidence>
<organism evidence="2 3">
    <name type="scientific">Trichloromonas acetexigens</name>
    <dbReference type="NCBI Taxonomy" id="38815"/>
    <lineage>
        <taxon>Bacteria</taxon>
        <taxon>Pseudomonadati</taxon>
        <taxon>Thermodesulfobacteriota</taxon>
        <taxon>Desulfuromonadia</taxon>
        <taxon>Desulfuromonadales</taxon>
        <taxon>Trichloromonadaceae</taxon>
        <taxon>Trichloromonas</taxon>
    </lineage>
</organism>
<dbReference type="Gene3D" id="1.25.40.10">
    <property type="entry name" value="Tetratricopeptide repeat domain"/>
    <property type="match status" value="3"/>
</dbReference>
<reference evidence="2 3" key="1">
    <citation type="submission" date="2019-07" db="EMBL/GenBank/DDBJ databases">
        <title>Insights of Desulfuromonas acetexigens electromicrobiology.</title>
        <authorList>
            <person name="Katuri K."/>
            <person name="Sapireddy V."/>
            <person name="Shaw D.R."/>
            <person name="Saikaly P."/>
        </authorList>
    </citation>
    <scope>NUCLEOTIDE SEQUENCE [LARGE SCALE GENOMIC DNA]</scope>
    <source>
        <strain evidence="2 3">2873</strain>
    </source>
</reference>
<gene>
    <name evidence="2" type="ORF">FL622_03025</name>
</gene>
<dbReference type="PROSITE" id="PS51257">
    <property type="entry name" value="PROKAR_LIPOPROTEIN"/>
    <property type="match status" value="1"/>
</dbReference>
<feature type="chain" id="PRO_5022070558" evidence="1">
    <location>
        <begin position="21"/>
        <end position="803"/>
    </location>
</feature>
<dbReference type="AlphaFoldDB" id="A0A550JIN3"/>
<name>A0A550JIN3_9BACT</name>